<dbReference type="GO" id="GO:1990115">
    <property type="term" value="P:RNA polymerase III assembly"/>
    <property type="evidence" value="ECO:0007669"/>
    <property type="project" value="TreeGrafter"/>
</dbReference>
<evidence type="ECO:0000256" key="3">
    <source>
        <dbReference type="SAM" id="Coils"/>
    </source>
</evidence>
<evidence type="ECO:0000256" key="1">
    <source>
        <dbReference type="ARBA" id="ARBA00007666"/>
    </source>
</evidence>
<dbReference type="InterPro" id="IPR011599">
    <property type="entry name" value="PFD_alpha_archaea"/>
</dbReference>
<feature type="coiled-coil region" evidence="3">
    <location>
        <begin position="18"/>
        <end position="48"/>
    </location>
</feature>
<dbReference type="GO" id="GO:1990113">
    <property type="term" value="P:RNA polymerase I assembly"/>
    <property type="evidence" value="ECO:0007669"/>
    <property type="project" value="TreeGrafter"/>
</dbReference>
<name>T1PM46_MUSDO</name>
<sequence length="147" mass="17181">MMDTRSKLSTENLEVFINDYLKEDLKHLEKYINQYNEEIMEYIQLKNTIQTMRDNFTDGYKTQMNIGGNIFMEAKVDNLDTILVDIGKGVYIPFTAEEALKFADFKIKILNKECDVLREESVKKRSAIKVTLMYMAEQEKLVAGEKD</sequence>
<dbReference type="EMBL" id="KA649862">
    <property type="protein sequence ID" value="AFP64491.1"/>
    <property type="molecule type" value="mRNA"/>
</dbReference>
<dbReference type="PANTHER" id="PTHR12674">
    <property type="entry name" value="PREFOLDIN SUBUNIT 5"/>
    <property type="match status" value="1"/>
</dbReference>
<evidence type="ECO:0000256" key="2">
    <source>
        <dbReference type="ARBA" id="ARBA00010048"/>
    </source>
</evidence>
<dbReference type="GO" id="GO:0003714">
    <property type="term" value="F:transcription corepressor activity"/>
    <property type="evidence" value="ECO:0007669"/>
    <property type="project" value="InterPro"/>
</dbReference>
<dbReference type="GO" id="GO:0051082">
    <property type="term" value="F:unfolded protein binding"/>
    <property type="evidence" value="ECO:0007669"/>
    <property type="project" value="InterPro"/>
</dbReference>
<dbReference type="CDD" id="cd23158">
    <property type="entry name" value="Prefoldin_UXT"/>
    <property type="match status" value="1"/>
</dbReference>
<comment type="similarity">
    <text evidence="1">Belongs to the UXT family.</text>
</comment>
<protein>
    <submittedName>
        <fullName evidence="4">Prefoldin subunit</fullName>
    </submittedName>
</protein>
<dbReference type="PANTHER" id="PTHR12674:SF2">
    <property type="entry name" value="PREFOLDIN SUBUNIT 5"/>
    <property type="match status" value="1"/>
</dbReference>
<dbReference type="InterPro" id="IPR009053">
    <property type="entry name" value="Prefoldin"/>
</dbReference>
<dbReference type="AlphaFoldDB" id="T1PM46"/>
<dbReference type="Gene3D" id="1.10.287.370">
    <property type="match status" value="1"/>
</dbReference>
<dbReference type="GO" id="GO:0000122">
    <property type="term" value="P:negative regulation of transcription by RNA polymerase II"/>
    <property type="evidence" value="ECO:0007669"/>
    <property type="project" value="InterPro"/>
</dbReference>
<dbReference type="VEuPathDB" id="VectorBase:MDOMA2_007852"/>
<dbReference type="InterPro" id="IPR004127">
    <property type="entry name" value="Prefoldin_subunit_alpha"/>
</dbReference>
<dbReference type="GO" id="GO:0006457">
    <property type="term" value="P:protein folding"/>
    <property type="evidence" value="ECO:0007669"/>
    <property type="project" value="InterPro"/>
</dbReference>
<dbReference type="PRINTS" id="PR01502">
    <property type="entry name" value="UXTPROTEIN"/>
</dbReference>
<dbReference type="VEuPathDB" id="VectorBase:MDOA005176"/>
<dbReference type="GO" id="GO:0016272">
    <property type="term" value="C:prefoldin complex"/>
    <property type="evidence" value="ECO:0007669"/>
    <property type="project" value="InterPro"/>
</dbReference>
<dbReference type="Pfam" id="PF02996">
    <property type="entry name" value="Prefoldin"/>
    <property type="match status" value="1"/>
</dbReference>
<dbReference type="SUPFAM" id="SSF46579">
    <property type="entry name" value="Prefoldin"/>
    <property type="match status" value="1"/>
</dbReference>
<accession>T1PM46</accession>
<comment type="similarity">
    <text evidence="2">Belongs to the prefoldin subunit alpha family.</text>
</comment>
<evidence type="ECO:0000313" key="4">
    <source>
        <dbReference type="EMBL" id="AFP64491.1"/>
    </source>
</evidence>
<dbReference type="NCBIfam" id="TIGR00293">
    <property type="entry name" value="prefoldin subunit alpha"/>
    <property type="match status" value="1"/>
</dbReference>
<dbReference type="GO" id="GO:1990114">
    <property type="term" value="P:RNA polymerase II core complex assembly"/>
    <property type="evidence" value="ECO:0007669"/>
    <property type="project" value="TreeGrafter"/>
</dbReference>
<dbReference type="GO" id="GO:0005737">
    <property type="term" value="C:cytoplasm"/>
    <property type="evidence" value="ECO:0007669"/>
    <property type="project" value="TreeGrafter"/>
</dbReference>
<proteinExistence type="evidence at transcript level"/>
<organism evidence="4">
    <name type="scientific">Musca domestica</name>
    <name type="common">House fly</name>
    <dbReference type="NCBI Taxonomy" id="7370"/>
    <lineage>
        <taxon>Eukaryota</taxon>
        <taxon>Metazoa</taxon>
        <taxon>Ecdysozoa</taxon>
        <taxon>Arthropoda</taxon>
        <taxon>Hexapoda</taxon>
        <taxon>Insecta</taxon>
        <taxon>Pterygota</taxon>
        <taxon>Neoptera</taxon>
        <taxon>Endopterygota</taxon>
        <taxon>Diptera</taxon>
        <taxon>Brachycera</taxon>
        <taxon>Muscomorpha</taxon>
        <taxon>Muscoidea</taxon>
        <taxon>Muscidae</taxon>
        <taxon>Musca</taxon>
    </lineage>
</organism>
<reference evidence="4" key="1">
    <citation type="submission" date="2012-08" db="EMBL/GenBank/DDBJ databases">
        <title>Transcriptome of adult Musca domestica launches a platform for comparative house fly gene expression and characterization of differential gene expression among resistant and susceptible house flies.</title>
        <authorList>
            <person name="Liu N."/>
            <person name="Zhang L."/>
            <person name="Li M."/>
            <person name="Reid W."/>
        </authorList>
    </citation>
    <scope>NUCLEOTIDE SEQUENCE</scope>
    <source>
        <strain evidence="4">ALHF</strain>
        <tissue evidence="4">Whole body</tissue>
    </source>
</reference>
<dbReference type="InterPro" id="IPR003994">
    <property type="entry name" value="UXT"/>
</dbReference>
<keyword evidence="3" id="KW-0175">Coiled coil</keyword>